<comment type="similarity">
    <text evidence="2">Belongs to the peptidase S9A family.</text>
</comment>
<dbReference type="Gene3D" id="2.130.10.120">
    <property type="entry name" value="Prolyl oligopeptidase, N-terminal domain"/>
    <property type="match status" value="1"/>
</dbReference>
<dbReference type="GO" id="GO:0005829">
    <property type="term" value="C:cytosol"/>
    <property type="evidence" value="ECO:0007669"/>
    <property type="project" value="TreeGrafter"/>
</dbReference>
<dbReference type="PROSITE" id="PS00708">
    <property type="entry name" value="PRO_ENDOPEP_SER"/>
    <property type="match status" value="1"/>
</dbReference>
<feature type="domain" description="Peptidase S9A N-terminal" evidence="11">
    <location>
        <begin position="34"/>
        <end position="434"/>
    </location>
</feature>
<reference evidence="12 13" key="1">
    <citation type="submission" date="2020-01" db="EMBL/GenBank/DDBJ databases">
        <authorList>
            <person name="Kim M.K."/>
        </authorList>
    </citation>
    <scope>NUCLEOTIDE SEQUENCE [LARGE SCALE GENOMIC DNA]</scope>
    <source>
        <strain evidence="12 13">172606-1</strain>
    </source>
</reference>
<evidence type="ECO:0000256" key="1">
    <source>
        <dbReference type="ARBA" id="ARBA00001070"/>
    </source>
</evidence>
<evidence type="ECO:0000256" key="9">
    <source>
        <dbReference type="SAM" id="SignalP"/>
    </source>
</evidence>
<dbReference type="SUPFAM" id="SSF53474">
    <property type="entry name" value="alpha/beta-Hydrolases"/>
    <property type="match status" value="1"/>
</dbReference>
<gene>
    <name evidence="12" type="ORF">GXP67_32290</name>
</gene>
<dbReference type="InterPro" id="IPR001375">
    <property type="entry name" value="Peptidase_S9_cat"/>
</dbReference>
<dbReference type="GO" id="GO:0006508">
    <property type="term" value="P:proteolysis"/>
    <property type="evidence" value="ECO:0007669"/>
    <property type="project" value="UniProtKB-KW"/>
</dbReference>
<accession>A0A6C0GSC9</accession>
<evidence type="ECO:0000256" key="6">
    <source>
        <dbReference type="ARBA" id="ARBA00022825"/>
    </source>
</evidence>
<feature type="chain" id="PRO_5025545241" description="prolyl oligopeptidase" evidence="9">
    <location>
        <begin position="25"/>
        <end position="718"/>
    </location>
</feature>
<evidence type="ECO:0000259" key="10">
    <source>
        <dbReference type="Pfam" id="PF00326"/>
    </source>
</evidence>
<dbReference type="InterPro" id="IPR002471">
    <property type="entry name" value="Pept_S9_AS"/>
</dbReference>
<feature type="signal peptide" evidence="9">
    <location>
        <begin position="1"/>
        <end position="24"/>
    </location>
</feature>
<dbReference type="Gene3D" id="3.40.50.1820">
    <property type="entry name" value="alpha/beta hydrolase"/>
    <property type="match status" value="1"/>
</dbReference>
<comment type="function">
    <text evidence="7">Cleaves peptide bonds on the C-terminal side of prolyl residues within peptides that are up to approximately 30 amino acids long. Has an absolute requirement for an X-Pro bond in the trans configuration immediately preceding the Pro-Y scissible bond.</text>
</comment>
<proteinExistence type="inferred from homology"/>
<evidence type="ECO:0000313" key="13">
    <source>
        <dbReference type="Proteomes" id="UP000480178"/>
    </source>
</evidence>
<dbReference type="Pfam" id="PF02897">
    <property type="entry name" value="Peptidase_S9_N"/>
    <property type="match status" value="1"/>
</dbReference>
<evidence type="ECO:0000256" key="5">
    <source>
        <dbReference type="ARBA" id="ARBA00022801"/>
    </source>
</evidence>
<organism evidence="12 13">
    <name type="scientific">Rhodocytophaga rosea</name>
    <dbReference type="NCBI Taxonomy" id="2704465"/>
    <lineage>
        <taxon>Bacteria</taxon>
        <taxon>Pseudomonadati</taxon>
        <taxon>Bacteroidota</taxon>
        <taxon>Cytophagia</taxon>
        <taxon>Cytophagales</taxon>
        <taxon>Rhodocytophagaceae</taxon>
        <taxon>Rhodocytophaga</taxon>
    </lineage>
</organism>
<dbReference type="KEGG" id="rhoz:GXP67_32290"/>
<dbReference type="PANTHER" id="PTHR42881:SF2">
    <property type="entry name" value="PROLYL ENDOPEPTIDASE"/>
    <property type="match status" value="1"/>
</dbReference>
<keyword evidence="6" id="KW-0720">Serine protease</keyword>
<feature type="domain" description="Peptidase S9 prolyl oligopeptidase catalytic" evidence="10">
    <location>
        <begin position="491"/>
        <end position="705"/>
    </location>
</feature>
<name>A0A6C0GSC9_9BACT</name>
<evidence type="ECO:0000313" key="12">
    <source>
        <dbReference type="EMBL" id="QHT70998.1"/>
    </source>
</evidence>
<dbReference type="EMBL" id="CP048222">
    <property type="protein sequence ID" value="QHT70998.1"/>
    <property type="molecule type" value="Genomic_DNA"/>
</dbReference>
<evidence type="ECO:0000256" key="8">
    <source>
        <dbReference type="ARBA" id="ARBA00081187"/>
    </source>
</evidence>
<dbReference type="Proteomes" id="UP000480178">
    <property type="component" value="Chromosome"/>
</dbReference>
<dbReference type="GO" id="GO:0070012">
    <property type="term" value="F:oligopeptidase activity"/>
    <property type="evidence" value="ECO:0007669"/>
    <property type="project" value="TreeGrafter"/>
</dbReference>
<dbReference type="InterPro" id="IPR051167">
    <property type="entry name" value="Prolyl_oligopep/macrocyclase"/>
</dbReference>
<dbReference type="GO" id="GO:0004252">
    <property type="term" value="F:serine-type endopeptidase activity"/>
    <property type="evidence" value="ECO:0007669"/>
    <property type="project" value="UniProtKB-EC"/>
</dbReference>
<dbReference type="PANTHER" id="PTHR42881">
    <property type="entry name" value="PROLYL ENDOPEPTIDASE"/>
    <property type="match status" value="1"/>
</dbReference>
<dbReference type="InterPro" id="IPR029058">
    <property type="entry name" value="AB_hydrolase_fold"/>
</dbReference>
<dbReference type="InterPro" id="IPR002470">
    <property type="entry name" value="Peptidase_S9A"/>
</dbReference>
<dbReference type="PRINTS" id="PR00862">
    <property type="entry name" value="PROLIGOPTASE"/>
</dbReference>
<keyword evidence="4" id="KW-0645">Protease</keyword>
<evidence type="ECO:0000259" key="11">
    <source>
        <dbReference type="Pfam" id="PF02897"/>
    </source>
</evidence>
<keyword evidence="9" id="KW-0732">Signal</keyword>
<dbReference type="EC" id="3.4.21.26" evidence="3"/>
<dbReference type="FunFam" id="2.130.10.120:FF:000001">
    <property type="entry name" value="Prolyl endopeptidase"/>
    <property type="match status" value="1"/>
</dbReference>
<keyword evidence="5" id="KW-0378">Hydrolase</keyword>
<evidence type="ECO:0000256" key="4">
    <source>
        <dbReference type="ARBA" id="ARBA00022670"/>
    </source>
</evidence>
<dbReference type="InterPro" id="IPR023302">
    <property type="entry name" value="Pept_S9A_N"/>
</dbReference>
<dbReference type="AlphaFoldDB" id="A0A6C0GSC9"/>
<evidence type="ECO:0000256" key="2">
    <source>
        <dbReference type="ARBA" id="ARBA00005228"/>
    </source>
</evidence>
<dbReference type="SUPFAM" id="SSF50993">
    <property type="entry name" value="Peptidase/esterase 'gauge' domain"/>
    <property type="match status" value="1"/>
</dbReference>
<dbReference type="FunFam" id="3.40.50.1820:FF:000005">
    <property type="entry name" value="Prolyl endopeptidase"/>
    <property type="match status" value="1"/>
</dbReference>
<comment type="catalytic activity">
    <reaction evidence="1">
        <text>Hydrolysis of Pro-|-Xaa &gt;&gt; Ala-|-Xaa in oligopeptides.</text>
        <dbReference type="EC" id="3.4.21.26"/>
    </reaction>
</comment>
<keyword evidence="13" id="KW-1185">Reference proteome</keyword>
<dbReference type="RefSeq" id="WP_162446941.1">
    <property type="nucleotide sequence ID" value="NZ_CP048222.1"/>
</dbReference>
<dbReference type="Pfam" id="PF00326">
    <property type="entry name" value="Peptidase_S9"/>
    <property type="match status" value="1"/>
</dbReference>
<evidence type="ECO:0000256" key="3">
    <source>
        <dbReference type="ARBA" id="ARBA00011897"/>
    </source>
</evidence>
<evidence type="ECO:0000256" key="7">
    <source>
        <dbReference type="ARBA" id="ARBA00060121"/>
    </source>
</evidence>
<sequence length="718" mass="81327">MIKLKQFPLLITILLMSLAPLTFAQNHQKIAYPLTEKTSQEDEYFGTKVADPYRWLEFDTAANVAQWVKAQNEVTQAYLAKIPFRQQIKKRLEEIWNYPKYSSPEKRGEYYFFFKNNGLQNQSVLYYQKGHTGEAKVFLDPNTLSPDGTVALTGIYFSKDNQYMAYTMAASGSDWNEIRVMKVASKKLLSDEIKWVKFSDASWRGNGFYYSRYDAPAKGKELSNQNRFHKVYYHTLGDTQEKDELVFEDKNHPLRYFFPKVSEDERFLIIHGSEGTQGTEVHVKDISANQKDFTLLCKGFEYNYAVVDNVGDRLLVLTDNGAPNYRLVSILPKQPETGNWQTIIAEKPELLEKVNTAGGKLFAIYLKDASSKVYQLTIAGKVEKEISLPAIGTVGGFEGKKDDQEVFYTFTSFTYPTAIYKYEVAKGTSELFRKSDFKMNMDAFETKQVFYQSKDGTKVPMFLVHKKGLQMDGTNPTYLYAYGGFNISMTPSFSVARMVFLENGGIFAMPNLRGGGEYGENWHKAGMLEKKQNVFDDFIAAAEYLIRNKYTSTGKLAIAGGSNGGLLVGAVMTQRPDLFGVALPAVGVMDMLRYHTFTVGWGWAVEYGSSAKEDQFKYLYKYSPLHNLKAGTNYPSTLITTADHDDRVVPAHSFKFAATLQEKQAGQAPVLIRIETKAGHGAGKPTSKQIEEWADIWSFVWYNMGVTPVLTKEQSMKE</sequence>
<protein>
    <recommendedName>
        <fullName evidence="3">prolyl oligopeptidase</fullName>
        <ecNumber evidence="3">3.4.21.26</ecNumber>
    </recommendedName>
    <alternativeName>
        <fullName evidence="8">Proline-specific endopeptidase</fullName>
    </alternativeName>
</protein>